<name>A0A0R2FTS2_9LACO</name>
<dbReference type="EMBL" id="JQAZ01000004">
    <property type="protein sequence ID" value="KRN31454.1"/>
    <property type="molecule type" value="Genomic_DNA"/>
</dbReference>
<dbReference type="SMART" id="SM00257">
    <property type="entry name" value="LysM"/>
    <property type="match status" value="1"/>
</dbReference>
<feature type="domain" description="LysM" evidence="2">
    <location>
        <begin position="56"/>
        <end position="102"/>
    </location>
</feature>
<dbReference type="PATRIC" id="fig|81857.3.peg.64"/>
<dbReference type="Proteomes" id="UP000051645">
    <property type="component" value="Unassembled WGS sequence"/>
</dbReference>
<dbReference type="CDD" id="cd00118">
    <property type="entry name" value="LysM"/>
    <property type="match status" value="1"/>
</dbReference>
<organism evidence="4 5">
    <name type="scientific">Lactobacillus selangorensis</name>
    <dbReference type="NCBI Taxonomy" id="81857"/>
    <lineage>
        <taxon>Bacteria</taxon>
        <taxon>Bacillati</taxon>
        <taxon>Bacillota</taxon>
        <taxon>Bacilli</taxon>
        <taxon>Lactobacillales</taxon>
        <taxon>Lactobacillaceae</taxon>
        <taxon>Lactobacillus</taxon>
    </lineage>
</organism>
<dbReference type="Proteomes" id="UP000051751">
    <property type="component" value="Unassembled WGS sequence"/>
</dbReference>
<dbReference type="PROSITE" id="PS51782">
    <property type="entry name" value="LYSM"/>
    <property type="match status" value="1"/>
</dbReference>
<dbReference type="STRING" id="81857.IV38_GL000068"/>
<reference evidence="5 6" key="1">
    <citation type="journal article" date="2015" name="Genome Announc.">
        <title>Expanding the biotechnology potential of lactobacilli through comparative genomics of 213 strains and associated genera.</title>
        <authorList>
            <person name="Sun Z."/>
            <person name="Harris H.M."/>
            <person name="McCann A."/>
            <person name="Guo C."/>
            <person name="Argimon S."/>
            <person name="Zhang W."/>
            <person name="Yang X."/>
            <person name="Jeffery I.B."/>
            <person name="Cooney J.C."/>
            <person name="Kagawa T.F."/>
            <person name="Liu W."/>
            <person name="Song Y."/>
            <person name="Salvetti E."/>
            <person name="Wrobel A."/>
            <person name="Rasinkangas P."/>
            <person name="Parkhill J."/>
            <person name="Rea M.C."/>
            <person name="O'Sullivan O."/>
            <person name="Ritari J."/>
            <person name="Douillard F.P."/>
            <person name="Paul Ross R."/>
            <person name="Yang R."/>
            <person name="Briner A.E."/>
            <person name="Felis G.E."/>
            <person name="de Vos W.M."/>
            <person name="Barrangou R."/>
            <person name="Klaenhammer T.R."/>
            <person name="Caufield P.W."/>
            <person name="Cui Y."/>
            <person name="Zhang H."/>
            <person name="O'Toole P.W."/>
        </authorList>
    </citation>
    <scope>NUCLEOTIDE SEQUENCE [LARGE SCALE GENOMIC DNA]</scope>
    <source>
        <strain evidence="3 6">ATCC BAA-66</strain>
        <strain evidence="4 5">DSM 13344</strain>
    </source>
</reference>
<gene>
    <name evidence="3" type="ORF">IV38_GL000068</name>
    <name evidence="4" type="ORF">IV40_GL001450</name>
</gene>
<dbReference type="Pfam" id="PF01476">
    <property type="entry name" value="LysM"/>
    <property type="match status" value="1"/>
</dbReference>
<evidence type="ECO:0000313" key="5">
    <source>
        <dbReference type="Proteomes" id="UP000051645"/>
    </source>
</evidence>
<protein>
    <submittedName>
        <fullName evidence="4">Peptidoglycan binding protein, lysm domain protein</fullName>
    </submittedName>
</protein>
<evidence type="ECO:0000313" key="4">
    <source>
        <dbReference type="EMBL" id="KRN31454.1"/>
    </source>
</evidence>
<sequence length="238" mass="24550">MKEQQTNTTDKKNWSVSYLKKSIKSTLLFATTAFAGLLTFNATTSATHAATNNGNGTVTVQSGDTYMSIAKEYNMTTAALETLNGRTVGGYDLIYPGETVKISGATTSTSSNSSAATTNVQAATTTNTSSAASSAASQSSTSAAATSTATSASTTSTTSSSSLSSSDEAAKAWIANKESGGSYTATNGQYIGKYQLSASLLNGDYSASNQESVANSYVTSRYGSWTAAQAFWEANGWY</sequence>
<comment type="caution">
    <text evidence="4">The sequence shown here is derived from an EMBL/GenBank/DDBJ whole genome shotgun (WGS) entry which is preliminary data.</text>
</comment>
<dbReference type="InterPro" id="IPR036779">
    <property type="entry name" value="LysM_dom_sf"/>
</dbReference>
<dbReference type="Gene3D" id="3.10.350.10">
    <property type="entry name" value="LysM domain"/>
    <property type="match status" value="1"/>
</dbReference>
<dbReference type="EMBL" id="JQAT01000001">
    <property type="protein sequence ID" value="KRN29188.1"/>
    <property type="molecule type" value="Genomic_DNA"/>
</dbReference>
<dbReference type="SUPFAM" id="SSF54106">
    <property type="entry name" value="LysM domain"/>
    <property type="match status" value="1"/>
</dbReference>
<proteinExistence type="predicted"/>
<dbReference type="InterPro" id="IPR018392">
    <property type="entry name" value="LysM"/>
</dbReference>
<accession>A0A0R2FTS2</accession>
<dbReference type="AlphaFoldDB" id="A0A0R2FTS2"/>
<evidence type="ECO:0000256" key="1">
    <source>
        <dbReference type="SAM" id="MobiDB-lite"/>
    </source>
</evidence>
<keyword evidence="5" id="KW-1185">Reference proteome</keyword>
<evidence type="ECO:0000259" key="2">
    <source>
        <dbReference type="PROSITE" id="PS51782"/>
    </source>
</evidence>
<evidence type="ECO:0000313" key="6">
    <source>
        <dbReference type="Proteomes" id="UP000051751"/>
    </source>
</evidence>
<feature type="region of interest" description="Disordered" evidence="1">
    <location>
        <begin position="143"/>
        <end position="163"/>
    </location>
</feature>
<evidence type="ECO:0000313" key="3">
    <source>
        <dbReference type="EMBL" id="KRN29188.1"/>
    </source>
</evidence>